<dbReference type="SMART" id="SM00014">
    <property type="entry name" value="acidPPc"/>
    <property type="match status" value="1"/>
</dbReference>
<proteinExistence type="predicted"/>
<feature type="transmembrane region" description="Helical" evidence="1">
    <location>
        <begin position="221"/>
        <end position="241"/>
    </location>
</feature>
<dbReference type="PANTHER" id="PTHR14969">
    <property type="entry name" value="SPHINGOSINE-1-PHOSPHATE PHOSPHOHYDROLASE"/>
    <property type="match status" value="1"/>
</dbReference>
<organism evidence="3 4">
    <name type="scientific">Natronococcus occultus SP4</name>
    <dbReference type="NCBI Taxonomy" id="694430"/>
    <lineage>
        <taxon>Archaea</taxon>
        <taxon>Methanobacteriati</taxon>
        <taxon>Methanobacteriota</taxon>
        <taxon>Stenosarchaea group</taxon>
        <taxon>Halobacteria</taxon>
        <taxon>Halobacteriales</taxon>
        <taxon>Natrialbaceae</taxon>
        <taxon>Natronococcus</taxon>
    </lineage>
</organism>
<feature type="transmembrane region" description="Helical" evidence="1">
    <location>
        <begin position="141"/>
        <end position="158"/>
    </location>
</feature>
<gene>
    <name evidence="3" type="ORF">Natoc_2743</name>
</gene>
<keyword evidence="1" id="KW-0812">Transmembrane</keyword>
<feature type="transmembrane region" description="Helical" evidence="1">
    <location>
        <begin position="21"/>
        <end position="44"/>
    </location>
</feature>
<evidence type="ECO:0000313" key="4">
    <source>
        <dbReference type="Proteomes" id="UP000010878"/>
    </source>
</evidence>
<feature type="transmembrane region" description="Helical" evidence="1">
    <location>
        <begin position="51"/>
        <end position="71"/>
    </location>
</feature>
<dbReference type="KEGG" id="nou:Natoc_2743"/>
<sequence>MRLEDESAAIRELFPTAYTDIAIAVTELGGQSTLMLLLATLFWLSSQRRTALVIAYALAGVSLLLAIKTVLGLPRPPAELFLKPLESDTYGFPSGHAFAATVVYGGLVSAYDRTRDFRAVAAAGTLILTVSLSRVVLGVHYIGDVIIGVAIGFVFLGAMNRATRGEPQRAFAIALGLSVLAMLAVGSSSELLLGLGSSIGGLFASRRLDRLPPSRSALEDGVLVVVGIGYVVAITTLESVVSTVEPLLVPLYAALLAGIVLAPAAVGRLGFGALEPGRR</sequence>
<feature type="transmembrane region" description="Helical" evidence="1">
    <location>
        <begin position="117"/>
        <end position="135"/>
    </location>
</feature>
<evidence type="ECO:0000259" key="2">
    <source>
        <dbReference type="SMART" id="SM00014"/>
    </source>
</evidence>
<keyword evidence="4" id="KW-1185">Reference proteome</keyword>
<name>L0JZM8_9EURY</name>
<dbReference type="PANTHER" id="PTHR14969:SF13">
    <property type="entry name" value="AT30094P"/>
    <property type="match status" value="1"/>
</dbReference>
<dbReference type="RefSeq" id="WP_015321941.1">
    <property type="nucleotide sequence ID" value="NC_019974.1"/>
</dbReference>
<dbReference type="AlphaFoldDB" id="L0JZM8"/>
<dbReference type="GeneID" id="14403130"/>
<dbReference type="InterPro" id="IPR000326">
    <property type="entry name" value="PAP2/HPO"/>
</dbReference>
<dbReference type="SUPFAM" id="SSF48317">
    <property type="entry name" value="Acid phosphatase/Vanadium-dependent haloperoxidase"/>
    <property type="match status" value="1"/>
</dbReference>
<keyword evidence="1" id="KW-1133">Transmembrane helix</keyword>
<accession>L0JZM8</accession>
<dbReference type="eggNOG" id="arCOG03058">
    <property type="taxonomic scope" value="Archaea"/>
</dbReference>
<dbReference type="Pfam" id="PF01569">
    <property type="entry name" value="PAP2"/>
    <property type="match status" value="1"/>
</dbReference>
<feature type="domain" description="Phosphatidic acid phosphatase type 2/haloperoxidase" evidence="2">
    <location>
        <begin position="50"/>
        <end position="160"/>
    </location>
</feature>
<dbReference type="InterPro" id="IPR036938">
    <property type="entry name" value="PAP2/HPO_sf"/>
</dbReference>
<feature type="transmembrane region" description="Helical" evidence="1">
    <location>
        <begin position="91"/>
        <end position="110"/>
    </location>
</feature>
<dbReference type="Gene3D" id="1.20.144.10">
    <property type="entry name" value="Phosphatidic acid phosphatase type 2/haloperoxidase"/>
    <property type="match status" value="1"/>
</dbReference>
<evidence type="ECO:0000313" key="3">
    <source>
        <dbReference type="EMBL" id="AGB38502.1"/>
    </source>
</evidence>
<evidence type="ECO:0000256" key="1">
    <source>
        <dbReference type="SAM" id="Phobius"/>
    </source>
</evidence>
<dbReference type="OrthoDB" id="10182at2157"/>
<reference evidence="3 4" key="1">
    <citation type="submission" date="2012-11" db="EMBL/GenBank/DDBJ databases">
        <title>FINISHED of Natronococcus occultus SP4, DSM 3396.</title>
        <authorList>
            <consortium name="DOE Joint Genome Institute"/>
            <person name="Eisen J."/>
            <person name="Huntemann M."/>
            <person name="Wei C.-L."/>
            <person name="Han J."/>
            <person name="Detter J.C."/>
            <person name="Han C."/>
            <person name="Tapia R."/>
            <person name="Chen A."/>
            <person name="Kyrpides N."/>
            <person name="Mavromatis K."/>
            <person name="Markowitz V."/>
            <person name="Szeto E."/>
            <person name="Ivanova N."/>
            <person name="Mikhailova N."/>
            <person name="Ovchinnikova G."/>
            <person name="Pagani I."/>
            <person name="Pati A."/>
            <person name="Goodwin L."/>
            <person name="Nordberg H.P."/>
            <person name="Cantor M.N."/>
            <person name="Hua S.X."/>
            <person name="Woyke T."/>
            <person name="Eisen J."/>
            <person name="Klenk H.-P."/>
            <person name="Klenk H.-P."/>
        </authorList>
    </citation>
    <scope>NUCLEOTIDE SEQUENCE [LARGE SCALE GENOMIC DNA]</scope>
    <source>
        <strain evidence="3 4">SP4</strain>
    </source>
</reference>
<keyword evidence="1" id="KW-0472">Membrane</keyword>
<dbReference type="STRING" id="694430.Natoc_2743"/>
<feature type="transmembrane region" description="Helical" evidence="1">
    <location>
        <begin position="247"/>
        <end position="271"/>
    </location>
</feature>
<feature type="transmembrane region" description="Helical" evidence="1">
    <location>
        <begin position="170"/>
        <end position="186"/>
    </location>
</feature>
<dbReference type="Proteomes" id="UP000010878">
    <property type="component" value="Chromosome"/>
</dbReference>
<dbReference type="EMBL" id="CP003929">
    <property type="protein sequence ID" value="AGB38502.1"/>
    <property type="molecule type" value="Genomic_DNA"/>
</dbReference>
<protein>
    <submittedName>
        <fullName evidence="3">PAP2 family phosphatase</fullName>
    </submittedName>
</protein>
<dbReference type="HOGENOM" id="CLU_061498_0_0_2"/>